<organism evidence="1 2">
    <name type="scientific">Methylobacterium variabile</name>
    <dbReference type="NCBI Taxonomy" id="298794"/>
    <lineage>
        <taxon>Bacteria</taxon>
        <taxon>Pseudomonadati</taxon>
        <taxon>Pseudomonadota</taxon>
        <taxon>Alphaproteobacteria</taxon>
        <taxon>Hyphomicrobiales</taxon>
        <taxon>Methylobacteriaceae</taxon>
        <taxon>Methylobacterium</taxon>
    </lineage>
</organism>
<evidence type="ECO:0008006" key="3">
    <source>
        <dbReference type="Google" id="ProtNLM"/>
    </source>
</evidence>
<sequence length="190" mass="20314">MTMTDDIGALLRHLWILNDKDDVRQGREEACDPACGIAALDPATTLAMSPMLRARYAVADAWHGAAHGQTWLAVGAVATASALLRERAWHRAQMATLARIVPGGIEPARMVLFGIDDARGGATYLIWRLGSAEPMVCAFYGGGLDTFADLGRYLEFLLGERVHDDSAELLAASGVRVRPVAAREGPGSSL</sequence>
<evidence type="ECO:0000313" key="2">
    <source>
        <dbReference type="Proteomes" id="UP000035955"/>
    </source>
</evidence>
<dbReference type="PATRIC" id="fig|298794.3.peg.5438"/>
<dbReference type="EMBL" id="LABY01000389">
    <property type="protein sequence ID" value="KMO27337.1"/>
    <property type="molecule type" value="Genomic_DNA"/>
</dbReference>
<gene>
    <name evidence="1" type="ORF">VQ02_33365</name>
</gene>
<name>A0A0J6S190_9HYPH</name>
<proteinExistence type="predicted"/>
<evidence type="ECO:0000313" key="1">
    <source>
        <dbReference type="EMBL" id="KMO27337.1"/>
    </source>
</evidence>
<dbReference type="Proteomes" id="UP000035955">
    <property type="component" value="Unassembled WGS sequence"/>
</dbReference>
<comment type="caution">
    <text evidence="1">The sequence shown here is derived from an EMBL/GenBank/DDBJ whole genome shotgun (WGS) entry which is preliminary data.</text>
</comment>
<accession>A0A0J6S190</accession>
<protein>
    <recommendedName>
        <fullName evidence="3">Knr4/Smi1-like domain-containing protein</fullName>
    </recommendedName>
</protein>
<reference evidence="1 2" key="1">
    <citation type="submission" date="2015-03" db="EMBL/GenBank/DDBJ databases">
        <title>Genome sequencing of Methylobacterium variabile DSM 16961.</title>
        <authorList>
            <person name="Chaudhry V."/>
            <person name="Patil P.B."/>
        </authorList>
    </citation>
    <scope>NUCLEOTIDE SEQUENCE [LARGE SCALE GENOMIC DNA]</scope>
    <source>
        <strain evidence="1 2">DSM 16961</strain>
    </source>
</reference>
<dbReference type="AlphaFoldDB" id="A0A0J6S190"/>
<keyword evidence="2" id="KW-1185">Reference proteome</keyword>